<comment type="caution">
    <text evidence="3">The sequence shown here is derived from an EMBL/GenBank/DDBJ whole genome shotgun (WGS) entry which is preliminary data.</text>
</comment>
<evidence type="ECO:0000313" key="4">
    <source>
        <dbReference type="Proteomes" id="UP000703269"/>
    </source>
</evidence>
<name>A0A9P3GLT1_9APHY</name>
<dbReference type="OrthoDB" id="2562493at2759"/>
<feature type="transmembrane region" description="Helical" evidence="1">
    <location>
        <begin position="116"/>
        <end position="142"/>
    </location>
</feature>
<dbReference type="InterPro" id="IPR045339">
    <property type="entry name" value="DUF6534"/>
</dbReference>
<keyword evidence="1" id="KW-0812">Transmembrane</keyword>
<dbReference type="EMBL" id="BPQB01000070">
    <property type="protein sequence ID" value="GJE97356.1"/>
    <property type="molecule type" value="Genomic_DNA"/>
</dbReference>
<dbReference type="PANTHER" id="PTHR40465:SF1">
    <property type="entry name" value="DUF6534 DOMAIN-CONTAINING PROTEIN"/>
    <property type="match status" value="1"/>
</dbReference>
<sequence length="327" mass="35862">MGEFDLSLGTLYVGILFNTFLFGLVVFQFLLYKRRKFNDPLPLKAMVLFLFLLDSVHSIACIWMGYYYCVTGYGNPATLGEAIWPYTLTPIATGWASMVTQIFLGWRVYRFTENRYLYGLIIGLAIPSCALGMTCGIKAWIIKESAKLSVLSNLVTAWLVLQVTVDALVTIALGIVLTRSKTGFRKTDTVVNKLIRGAIQTGLFAGIFSIGDLITFSRWPNTNFYGMFAIPIGRIYTNTLLDTLISRNDLRAQLHGTVDLDSARQAPSLLQWARGGGGGPTGASTTQATSTGIALSEISVQKDVVVFGDRESMPEAPDSKHHISSIG</sequence>
<feature type="transmembrane region" description="Helical" evidence="1">
    <location>
        <begin position="12"/>
        <end position="31"/>
    </location>
</feature>
<feature type="transmembrane region" description="Helical" evidence="1">
    <location>
        <begin position="198"/>
        <end position="219"/>
    </location>
</feature>
<evidence type="ECO:0000313" key="3">
    <source>
        <dbReference type="EMBL" id="GJE97356.1"/>
    </source>
</evidence>
<dbReference type="AlphaFoldDB" id="A0A9P3GLT1"/>
<dbReference type="PANTHER" id="PTHR40465">
    <property type="entry name" value="CHROMOSOME 1, WHOLE GENOME SHOTGUN SEQUENCE"/>
    <property type="match status" value="1"/>
</dbReference>
<dbReference type="Pfam" id="PF20152">
    <property type="entry name" value="DUF6534"/>
    <property type="match status" value="1"/>
</dbReference>
<keyword evidence="4" id="KW-1185">Reference proteome</keyword>
<keyword evidence="1" id="KW-0472">Membrane</keyword>
<feature type="transmembrane region" description="Helical" evidence="1">
    <location>
        <begin position="83"/>
        <end position="104"/>
    </location>
</feature>
<feature type="transmembrane region" description="Helical" evidence="1">
    <location>
        <begin position="154"/>
        <end position="177"/>
    </location>
</feature>
<dbReference type="Proteomes" id="UP000703269">
    <property type="component" value="Unassembled WGS sequence"/>
</dbReference>
<keyword evidence="1" id="KW-1133">Transmembrane helix</keyword>
<proteinExistence type="predicted"/>
<accession>A0A9P3GLT1</accession>
<evidence type="ECO:0000256" key="1">
    <source>
        <dbReference type="SAM" id="Phobius"/>
    </source>
</evidence>
<feature type="transmembrane region" description="Helical" evidence="1">
    <location>
        <begin position="43"/>
        <end position="68"/>
    </location>
</feature>
<protein>
    <recommendedName>
        <fullName evidence="2">DUF6534 domain-containing protein</fullName>
    </recommendedName>
</protein>
<organism evidence="3 4">
    <name type="scientific">Phanerochaete sordida</name>
    <dbReference type="NCBI Taxonomy" id="48140"/>
    <lineage>
        <taxon>Eukaryota</taxon>
        <taxon>Fungi</taxon>
        <taxon>Dikarya</taxon>
        <taxon>Basidiomycota</taxon>
        <taxon>Agaricomycotina</taxon>
        <taxon>Agaricomycetes</taxon>
        <taxon>Polyporales</taxon>
        <taxon>Phanerochaetaceae</taxon>
        <taxon>Phanerochaete</taxon>
    </lineage>
</organism>
<gene>
    <name evidence="3" type="ORF">PsYK624_135720</name>
</gene>
<feature type="domain" description="DUF6534" evidence="2">
    <location>
        <begin position="163"/>
        <end position="248"/>
    </location>
</feature>
<reference evidence="3 4" key="1">
    <citation type="submission" date="2021-08" db="EMBL/GenBank/DDBJ databases">
        <title>Draft Genome Sequence of Phanerochaete sordida strain YK-624.</title>
        <authorList>
            <person name="Mori T."/>
            <person name="Dohra H."/>
            <person name="Suzuki T."/>
            <person name="Kawagishi H."/>
            <person name="Hirai H."/>
        </authorList>
    </citation>
    <scope>NUCLEOTIDE SEQUENCE [LARGE SCALE GENOMIC DNA]</scope>
    <source>
        <strain evidence="3 4">YK-624</strain>
    </source>
</reference>
<evidence type="ECO:0000259" key="2">
    <source>
        <dbReference type="Pfam" id="PF20152"/>
    </source>
</evidence>